<sequence>MFKLSKQLLKRQCSRLSFPGILIVFLLSCQKQDDVGLGMQEHLGTDVTDTATIYTSTFLLDSLPTAGKGVMLVGRIADPELGNIQSSSYFQVAPDGISPSALSDDAKFDSVRVKLKYSGYYYGDTSVTQEISIYKLKNRISLPTSGGIKEPEEENVFSGGQTFYNRTKLEHESDPVGKISFKPRPASQDTLVFRLNQSVGSELFSLIKDGSSLISSSEEFLDYFKGLVLVPGSDKGNAVIGYTDTAEVKIYYSYASADGFLKRGELKFSLNNNSYQFNNITADRSGTKLKNISLINHEVPASQTSELSYIQGGTGLVTKIHIPYLGYIAKRENSAINKAELIIRIPPGYNDLFTLPSQLVLLVANENNKPVSILSDSRTSVSSLSLQNSLNDGMGTAYYTFPLTDYVTKSSTVYLNTSLFLSLPVADLQKSLGRLVIGSASNIRANIQLKITYTNLNL</sequence>
<dbReference type="EMBL" id="QEAS01000006">
    <property type="protein sequence ID" value="PWG81088.1"/>
    <property type="molecule type" value="Genomic_DNA"/>
</dbReference>
<keyword evidence="2" id="KW-1185">Reference proteome</keyword>
<gene>
    <name evidence="1" type="ORF">DDR33_09180</name>
</gene>
<dbReference type="RefSeq" id="WP_109415473.1">
    <property type="nucleotide sequence ID" value="NZ_QEAS01000006.1"/>
</dbReference>
<protein>
    <recommendedName>
        <fullName evidence="3">DUF4270 domain-containing protein</fullName>
    </recommendedName>
</protein>
<dbReference type="Proteomes" id="UP000245647">
    <property type="component" value="Unassembled WGS sequence"/>
</dbReference>
<comment type="caution">
    <text evidence="1">The sequence shown here is derived from an EMBL/GenBank/DDBJ whole genome shotgun (WGS) entry which is preliminary data.</text>
</comment>
<evidence type="ECO:0008006" key="3">
    <source>
        <dbReference type="Google" id="ProtNLM"/>
    </source>
</evidence>
<reference evidence="1 2" key="1">
    <citation type="submission" date="2018-04" db="EMBL/GenBank/DDBJ databases">
        <title>Pedobacter chongqingensis sp. nov., isolated from a rottenly hemp rope.</title>
        <authorList>
            <person name="Cai Y."/>
        </authorList>
    </citation>
    <scope>NUCLEOTIDE SEQUENCE [LARGE SCALE GENOMIC DNA]</scope>
    <source>
        <strain evidence="1 2">FJ4-8</strain>
    </source>
</reference>
<dbReference type="AlphaFoldDB" id="A0A2U2PI49"/>
<proteinExistence type="predicted"/>
<dbReference type="PROSITE" id="PS51257">
    <property type="entry name" value="PROKAR_LIPOPROTEIN"/>
    <property type="match status" value="1"/>
</dbReference>
<organism evidence="1 2">
    <name type="scientific">Pararcticibacter amylolyticus</name>
    <dbReference type="NCBI Taxonomy" id="2173175"/>
    <lineage>
        <taxon>Bacteria</taxon>
        <taxon>Pseudomonadati</taxon>
        <taxon>Bacteroidota</taxon>
        <taxon>Sphingobacteriia</taxon>
        <taxon>Sphingobacteriales</taxon>
        <taxon>Sphingobacteriaceae</taxon>
        <taxon>Pararcticibacter</taxon>
    </lineage>
</organism>
<name>A0A2U2PI49_9SPHI</name>
<dbReference type="OrthoDB" id="1092930at2"/>
<dbReference type="Pfam" id="PF14092">
    <property type="entry name" value="DUF4270"/>
    <property type="match status" value="1"/>
</dbReference>
<evidence type="ECO:0000313" key="2">
    <source>
        <dbReference type="Proteomes" id="UP000245647"/>
    </source>
</evidence>
<dbReference type="InterPro" id="IPR025366">
    <property type="entry name" value="DUF4270"/>
</dbReference>
<evidence type="ECO:0000313" key="1">
    <source>
        <dbReference type="EMBL" id="PWG81088.1"/>
    </source>
</evidence>
<accession>A0A2U2PI49</accession>